<name>A0A7L2T3V3_POMRU</name>
<dbReference type="EMBL" id="VYZT01010119">
    <property type="protein sequence ID" value="NXS27727.1"/>
    <property type="molecule type" value="Genomic_DNA"/>
</dbReference>
<dbReference type="OrthoDB" id="6344411at2759"/>
<dbReference type="InterPro" id="IPR036706">
    <property type="entry name" value="VOMI_sf"/>
</dbReference>
<dbReference type="Gene3D" id="2.100.10.20">
    <property type="entry name" value="Vitelline membrane outer layer protein I (VOMI)"/>
    <property type="match status" value="1"/>
</dbReference>
<keyword evidence="2" id="KW-1185">Reference proteome</keyword>
<dbReference type="AlphaFoldDB" id="A0A7L2T3V3"/>
<dbReference type="InterPro" id="IPR005515">
    <property type="entry name" value="VOMI"/>
</dbReference>
<gene>
    <name evidence="1" type="primary">Vmo1_2</name>
    <name evidence="1" type="ORF">POSRUF_R14732</name>
</gene>
<feature type="non-terminal residue" evidence="1">
    <location>
        <position position="1"/>
    </location>
</feature>
<proteinExistence type="predicted"/>
<dbReference type="Proteomes" id="UP000583496">
    <property type="component" value="Unassembled WGS sequence"/>
</dbReference>
<dbReference type="GO" id="GO:0005615">
    <property type="term" value="C:extracellular space"/>
    <property type="evidence" value="ECO:0007669"/>
    <property type="project" value="TreeGrafter"/>
</dbReference>
<evidence type="ECO:0000313" key="1">
    <source>
        <dbReference type="EMBL" id="NXS27727.1"/>
    </source>
</evidence>
<sequence length="51" mass="5261">RGGPQGSWGSWSLPCPTSAGVCGLRTRLEPPQHSGGGDDTALNDLDLYCCA</sequence>
<dbReference type="PANTHER" id="PTHR18841">
    <property type="entry name" value="VITELLINE MEMBRANE OUTER LAYER PROTEIN I-RELATED"/>
    <property type="match status" value="1"/>
</dbReference>
<dbReference type="PANTHER" id="PTHR18841:SF0">
    <property type="entry name" value="VITELLINE MEMBRANE OUTER LAYER 1 HOMOLOG A-RELATED"/>
    <property type="match status" value="1"/>
</dbReference>
<accession>A0A7L2T3V3</accession>
<feature type="non-terminal residue" evidence="1">
    <location>
        <position position="51"/>
    </location>
</feature>
<protein>
    <submittedName>
        <fullName evidence="1">VMO1 protein</fullName>
    </submittedName>
</protein>
<dbReference type="SUPFAM" id="SSF51092">
    <property type="entry name" value="Vitelline membrane outer protein-I (VMO-I)"/>
    <property type="match status" value="1"/>
</dbReference>
<evidence type="ECO:0000313" key="2">
    <source>
        <dbReference type="Proteomes" id="UP000583496"/>
    </source>
</evidence>
<comment type="caution">
    <text evidence="1">The sequence shown here is derived from an EMBL/GenBank/DDBJ whole genome shotgun (WGS) entry which is preliminary data.</text>
</comment>
<dbReference type="Pfam" id="PF03762">
    <property type="entry name" value="VOMI"/>
    <property type="match status" value="1"/>
</dbReference>
<reference evidence="1 2" key="1">
    <citation type="submission" date="2019-09" db="EMBL/GenBank/DDBJ databases">
        <title>Bird 10,000 Genomes (B10K) Project - Family phase.</title>
        <authorList>
            <person name="Zhang G."/>
        </authorList>
    </citation>
    <scope>NUCLEOTIDE SEQUENCE [LARGE SCALE GENOMIC DNA]</scope>
    <source>
        <strain evidence="1">B10K-DU-002-71</strain>
        <tissue evidence="1">Muscle</tissue>
    </source>
</reference>
<organism evidence="1 2">
    <name type="scientific">Pomatostomus ruficeps</name>
    <name type="common">Chestnut-crowned babbler</name>
    <dbReference type="NCBI Taxonomy" id="9176"/>
    <lineage>
        <taxon>Eukaryota</taxon>
        <taxon>Metazoa</taxon>
        <taxon>Chordata</taxon>
        <taxon>Craniata</taxon>
        <taxon>Vertebrata</taxon>
        <taxon>Euteleostomi</taxon>
        <taxon>Archelosauria</taxon>
        <taxon>Archosauria</taxon>
        <taxon>Dinosauria</taxon>
        <taxon>Saurischia</taxon>
        <taxon>Theropoda</taxon>
        <taxon>Coelurosauria</taxon>
        <taxon>Aves</taxon>
        <taxon>Neognathae</taxon>
        <taxon>Neoaves</taxon>
        <taxon>Telluraves</taxon>
        <taxon>Australaves</taxon>
        <taxon>Passeriformes</taxon>
        <taxon>Sylvioidea</taxon>
        <taxon>Timaliidae</taxon>
        <taxon>Pomatostomus</taxon>
    </lineage>
</organism>